<dbReference type="HOGENOM" id="CLU_191145_0_0_2"/>
<name>L0KYA4_METHD</name>
<proteinExistence type="predicted"/>
<accession>L0KYA4</accession>
<dbReference type="KEGG" id="mhz:Metho_0707"/>
<dbReference type="AlphaFoldDB" id="L0KYA4"/>
<dbReference type="GeneID" id="14407920"/>
<reference evidence="2" key="1">
    <citation type="submission" date="2012-02" db="EMBL/GenBank/DDBJ databases">
        <title>Complete sequence of chromosome of Methanomethylovorans hollandica DSM 15978.</title>
        <authorList>
            <person name="Lucas S."/>
            <person name="Copeland A."/>
            <person name="Lapidus A."/>
            <person name="Glavina del Rio T."/>
            <person name="Dalin E."/>
            <person name="Tice H."/>
            <person name="Bruce D."/>
            <person name="Goodwin L."/>
            <person name="Pitluck S."/>
            <person name="Peters L."/>
            <person name="Mikhailova N."/>
            <person name="Held B."/>
            <person name="Kyrpides N."/>
            <person name="Mavromatis K."/>
            <person name="Ivanova N."/>
            <person name="Brettin T."/>
            <person name="Detter J.C."/>
            <person name="Han C."/>
            <person name="Larimer F."/>
            <person name="Land M."/>
            <person name="Hauser L."/>
            <person name="Markowitz V."/>
            <person name="Cheng J.-F."/>
            <person name="Hugenholtz P."/>
            <person name="Woyke T."/>
            <person name="Wu D."/>
            <person name="Spring S."/>
            <person name="Schroeder M."/>
            <person name="Brambilla E."/>
            <person name="Klenk H.-P."/>
            <person name="Eisen J.A."/>
        </authorList>
    </citation>
    <scope>NUCLEOTIDE SEQUENCE [LARGE SCALE GENOMIC DNA]</scope>
    <source>
        <strain evidence="2">DSM 15978 / NBRC 107637 / DMS1</strain>
    </source>
</reference>
<dbReference type="OrthoDB" id="122871at2157"/>
<dbReference type="RefSeq" id="WP_015324127.1">
    <property type="nucleotide sequence ID" value="NC_019977.1"/>
</dbReference>
<evidence type="ECO:0000313" key="1">
    <source>
        <dbReference type="EMBL" id="AGB48959.1"/>
    </source>
</evidence>
<gene>
    <name evidence="1" type="ordered locus">Metho_0707</name>
</gene>
<dbReference type="EMBL" id="CP003362">
    <property type="protein sequence ID" value="AGB48959.1"/>
    <property type="molecule type" value="Genomic_DNA"/>
</dbReference>
<organism evidence="1 2">
    <name type="scientific">Methanomethylovorans hollandica (strain DSM 15978 / NBRC 107637 / DMS1)</name>
    <dbReference type="NCBI Taxonomy" id="867904"/>
    <lineage>
        <taxon>Archaea</taxon>
        <taxon>Methanobacteriati</taxon>
        <taxon>Methanobacteriota</taxon>
        <taxon>Stenosarchaea group</taxon>
        <taxon>Methanomicrobia</taxon>
        <taxon>Methanosarcinales</taxon>
        <taxon>Methanosarcinaceae</taxon>
        <taxon>Methanomethylovorans</taxon>
    </lineage>
</organism>
<protein>
    <submittedName>
        <fullName evidence="1">Uncharacterized protein</fullName>
    </submittedName>
</protein>
<evidence type="ECO:0000313" key="2">
    <source>
        <dbReference type="Proteomes" id="UP000010866"/>
    </source>
</evidence>
<keyword evidence="2" id="KW-1185">Reference proteome</keyword>
<dbReference type="Proteomes" id="UP000010866">
    <property type="component" value="Chromosome"/>
</dbReference>
<sequence length="88" mass="10177">MEEISESDRFECRIINVINKGDWYGVTVEEIASGGRVYFGRTKPELFNYEPGDVLYIGVKKLTIPLEDRTAEVSLYDVDDNRLDWTII</sequence>